<dbReference type="RefSeq" id="WP_347721689.1">
    <property type="nucleotide sequence ID" value="NZ_CP104395.1"/>
</dbReference>
<dbReference type="Proteomes" id="UP001218034">
    <property type="component" value="Chromosome"/>
</dbReference>
<reference evidence="1 2" key="1">
    <citation type="submission" date="2022-09" db="EMBL/GenBank/DDBJ databases">
        <title>Xylan utilization by haloarchaea-nanohaloarchaea associations.</title>
        <authorList>
            <person name="Yakimov M."/>
        </authorList>
    </citation>
    <scope>NUCLEOTIDE SEQUENCE [LARGE SCALE GENOMIC DNA]</scope>
    <source>
        <strain evidence="1 2">SVXNc</strain>
    </source>
</reference>
<gene>
    <name evidence="1" type="ORF">SVXNc_0851</name>
</gene>
<dbReference type="EMBL" id="CP104395">
    <property type="protein sequence ID" value="WEL19858.1"/>
    <property type="molecule type" value="Genomic_DNA"/>
</dbReference>
<organism evidence="1 2">
    <name type="scientific">Candidatus Nanohalococcus occultus</name>
    <dbReference type="NCBI Taxonomy" id="2978047"/>
    <lineage>
        <taxon>Archaea</taxon>
        <taxon>Candidatus Nanohalarchaeota</taxon>
        <taxon>Candidatus Nanohalarchaeota incertae sedis</taxon>
        <taxon>Candidatus Nanohalococcus</taxon>
    </lineage>
</organism>
<keyword evidence="2" id="KW-1185">Reference proteome</keyword>
<evidence type="ECO:0000313" key="1">
    <source>
        <dbReference type="EMBL" id="WEL19858.1"/>
    </source>
</evidence>
<protein>
    <submittedName>
        <fullName evidence="1">Uncharacterized protein</fullName>
    </submittedName>
</protein>
<name>A0ABY8CF90_9ARCH</name>
<sequence>MTDGNNDTNIGSAEKDRIASEVYLKNANALLNRISEVYGTSVDGDLAEGFRGIPRKGTDNMNMEFENGDILSGSFQLKGDQPQEDLSSLGTEGWMVYTGPDGDQVQLYSDGDLVNYREPALQEGEFRISYHDMESGENYVHRGSLEDGPAASWLGVKDFLDEVQE</sequence>
<accession>A0ABY8CF90</accession>
<dbReference type="GeneID" id="90590288"/>
<proteinExistence type="predicted"/>
<evidence type="ECO:0000313" key="2">
    <source>
        <dbReference type="Proteomes" id="UP001218034"/>
    </source>
</evidence>